<dbReference type="SUPFAM" id="SSF103107">
    <property type="entry name" value="Hypothetical protein c14orf129, hspc210"/>
    <property type="match status" value="1"/>
</dbReference>
<organism evidence="2">
    <name type="scientific">Strongyloides ratti</name>
    <name type="common">Parasitic roundworm</name>
    <dbReference type="NCBI Taxonomy" id="34506"/>
    <lineage>
        <taxon>Eukaryota</taxon>
        <taxon>Metazoa</taxon>
        <taxon>Ecdysozoa</taxon>
        <taxon>Nematoda</taxon>
        <taxon>Chromadorea</taxon>
        <taxon>Rhabditida</taxon>
        <taxon>Tylenchina</taxon>
        <taxon>Panagrolaimomorpha</taxon>
        <taxon>Strongyloidoidea</taxon>
        <taxon>Strongyloididae</taxon>
        <taxon>Strongyloides</taxon>
    </lineage>
</organism>
<dbReference type="WormBase" id="SRAE_2000368900">
    <property type="protein sequence ID" value="SRP00012"/>
    <property type="gene ID" value="WBGene00263914"/>
</dbReference>
<evidence type="ECO:0000313" key="5">
    <source>
        <dbReference type="WormBase" id="SRAE_2000368900"/>
    </source>
</evidence>
<gene>
    <name evidence="2 4 5" type="ORF">SRAE_2000368900</name>
</gene>
<dbReference type="InterPro" id="IPR023231">
    <property type="entry name" value="GSKIP_dom_sf"/>
</dbReference>
<protein>
    <submittedName>
        <fullName evidence="4">DUF727 domain-containing protein</fullName>
    </submittedName>
</protein>
<dbReference type="Proteomes" id="UP000035682">
    <property type="component" value="Unplaced"/>
</dbReference>
<dbReference type="Pfam" id="PF05303">
    <property type="entry name" value="GSKIP_dom"/>
    <property type="match status" value="1"/>
</dbReference>
<evidence type="ECO:0000313" key="3">
    <source>
        <dbReference type="Proteomes" id="UP000035682"/>
    </source>
</evidence>
<sequence length="122" mass="14571">MCPVTIKLFYSNIVIREIGNYSITDNCQFLSYFAYSTLNCEFPNTYYFNVTTLENDTFTLQLDISGWSILSEKHDTLSCDYPDQCKINHKKKYEDVLSFFTEISYKFREKRMELLFNKLTRI</sequence>
<proteinExistence type="predicted"/>
<reference evidence="4" key="2">
    <citation type="submission" date="2020-12" db="UniProtKB">
        <authorList>
            <consortium name="WormBaseParasite"/>
        </authorList>
    </citation>
    <scope>IDENTIFICATION</scope>
</reference>
<dbReference type="RefSeq" id="XP_024508237.1">
    <property type="nucleotide sequence ID" value="XM_024654912.1"/>
</dbReference>
<dbReference type="EMBL" id="LN609529">
    <property type="protein sequence ID" value="CEF69037.1"/>
    <property type="molecule type" value="Genomic_DNA"/>
</dbReference>
<dbReference type="AlphaFoldDB" id="A0A090LGX5"/>
<accession>A0A090LGX5</accession>
<dbReference type="OrthoDB" id="5804279at2759"/>
<feature type="domain" description="GSKIP" evidence="1">
    <location>
        <begin position="44"/>
        <end position="121"/>
    </location>
</feature>
<evidence type="ECO:0000259" key="1">
    <source>
        <dbReference type="Pfam" id="PF05303"/>
    </source>
</evidence>
<evidence type="ECO:0000313" key="2">
    <source>
        <dbReference type="EMBL" id="CEF69037.1"/>
    </source>
</evidence>
<dbReference type="InterPro" id="IPR007967">
    <property type="entry name" value="GSKIP_dom"/>
</dbReference>
<reference evidence="2 3" key="1">
    <citation type="submission" date="2014-09" db="EMBL/GenBank/DDBJ databases">
        <authorList>
            <person name="Martin A.A."/>
        </authorList>
    </citation>
    <scope>NUCLEOTIDE SEQUENCE</scope>
    <source>
        <strain evidence="3">ED321</strain>
        <strain evidence="2">ED321 Heterogonic</strain>
    </source>
</reference>
<evidence type="ECO:0000313" key="4">
    <source>
        <dbReference type="WBParaSite" id="SRAE_2000368900.1"/>
    </source>
</evidence>
<keyword evidence="3" id="KW-1185">Reference proteome</keyword>
<dbReference type="WBParaSite" id="SRAE_2000368900.1">
    <property type="protein sequence ID" value="SRAE_2000368900.1"/>
    <property type="gene ID" value="WBGene00263914"/>
</dbReference>
<dbReference type="CTD" id="36381407"/>
<dbReference type="Gene3D" id="3.30.2280.10">
    <property type="entry name" value="Hypothetical protein (hspc210)"/>
    <property type="match status" value="1"/>
</dbReference>
<dbReference type="GeneID" id="36381407"/>
<name>A0A090LGX5_STRRB</name>